<evidence type="ECO:0000313" key="2">
    <source>
        <dbReference type="Proteomes" id="UP000011618"/>
    </source>
</evidence>
<comment type="caution">
    <text evidence="1">The sequence shown here is derived from an EMBL/GenBank/DDBJ whole genome shotgun (WGS) entry which is preliminary data.</text>
</comment>
<gene>
    <name evidence="1" type="ORF">C487_01185</name>
</gene>
<sequence length="51" mass="6018">MKRLLSEIEAVADEQGSDDPNVVVTNDLGEEEARKRRREYMTEQFVEAFEW</sequence>
<name>L9Z8K6_9EURY</name>
<dbReference type="AlphaFoldDB" id="L9Z8K6"/>
<accession>L9Z8K6</accession>
<protein>
    <submittedName>
        <fullName evidence="1">Uncharacterized protein</fullName>
    </submittedName>
</protein>
<organism evidence="1 2">
    <name type="scientific">Natrinema pallidum DSM 3751</name>
    <dbReference type="NCBI Taxonomy" id="1227495"/>
    <lineage>
        <taxon>Archaea</taxon>
        <taxon>Methanobacteriati</taxon>
        <taxon>Methanobacteriota</taxon>
        <taxon>Stenosarchaea group</taxon>
        <taxon>Halobacteria</taxon>
        <taxon>Halobacteriales</taxon>
        <taxon>Natrialbaceae</taxon>
        <taxon>Natrinema</taxon>
    </lineage>
</organism>
<proteinExistence type="predicted"/>
<reference evidence="1 2" key="1">
    <citation type="journal article" date="2014" name="PLoS Genet.">
        <title>Phylogenetically driven sequencing of extremely halophilic archaea reveals strategies for static and dynamic osmo-response.</title>
        <authorList>
            <person name="Becker E.A."/>
            <person name="Seitzer P.M."/>
            <person name="Tritt A."/>
            <person name="Larsen D."/>
            <person name="Krusor M."/>
            <person name="Yao A.I."/>
            <person name="Wu D."/>
            <person name="Madern D."/>
            <person name="Eisen J.A."/>
            <person name="Darling A.E."/>
            <person name="Facciotti M.T."/>
        </authorList>
    </citation>
    <scope>NUCLEOTIDE SEQUENCE [LARGE SCALE GENOMIC DNA]</scope>
    <source>
        <strain evidence="1 2">DSM 3751</strain>
    </source>
</reference>
<dbReference type="PATRIC" id="fig|1227495.3.peg.228"/>
<dbReference type="EMBL" id="AOII01000014">
    <property type="protein sequence ID" value="ELY82850.1"/>
    <property type="molecule type" value="Genomic_DNA"/>
</dbReference>
<evidence type="ECO:0000313" key="1">
    <source>
        <dbReference type="EMBL" id="ELY82850.1"/>
    </source>
</evidence>
<dbReference type="Proteomes" id="UP000011618">
    <property type="component" value="Unassembled WGS sequence"/>
</dbReference>